<name>A0A8S1MER7_PARPR</name>
<proteinExistence type="predicted"/>
<accession>A0A8S1MER7</accession>
<organism evidence="1 2">
    <name type="scientific">Paramecium primaurelia</name>
    <dbReference type="NCBI Taxonomy" id="5886"/>
    <lineage>
        <taxon>Eukaryota</taxon>
        <taxon>Sar</taxon>
        <taxon>Alveolata</taxon>
        <taxon>Ciliophora</taxon>
        <taxon>Intramacronucleata</taxon>
        <taxon>Oligohymenophorea</taxon>
        <taxon>Peniculida</taxon>
        <taxon>Parameciidae</taxon>
        <taxon>Paramecium</taxon>
    </lineage>
</organism>
<keyword evidence="2" id="KW-1185">Reference proteome</keyword>
<gene>
    <name evidence="1" type="ORF">PPRIM_AZ9-3.1.T0550176</name>
</gene>
<protein>
    <submittedName>
        <fullName evidence="1">Uncharacterized protein</fullName>
    </submittedName>
</protein>
<comment type="caution">
    <text evidence="1">The sequence shown here is derived from an EMBL/GenBank/DDBJ whole genome shotgun (WGS) entry which is preliminary data.</text>
</comment>
<reference evidence="1" key="1">
    <citation type="submission" date="2021-01" db="EMBL/GenBank/DDBJ databases">
        <authorList>
            <consortium name="Genoscope - CEA"/>
            <person name="William W."/>
        </authorList>
    </citation>
    <scope>NUCLEOTIDE SEQUENCE</scope>
</reference>
<dbReference type="EMBL" id="CAJJDM010000055">
    <property type="protein sequence ID" value="CAD8075985.1"/>
    <property type="molecule type" value="Genomic_DNA"/>
</dbReference>
<evidence type="ECO:0000313" key="2">
    <source>
        <dbReference type="Proteomes" id="UP000688137"/>
    </source>
</evidence>
<evidence type="ECO:0000313" key="1">
    <source>
        <dbReference type="EMBL" id="CAD8075985.1"/>
    </source>
</evidence>
<sequence>MHQHQSQPSFNPKHLFTMKKYFNGYVQQNRFFHKKTETKSDSGSEVFKEIQQLPQIVQRIDRRIENVNYKYKSAPMIEKKKQNLRKLSFPVLKYSPSENKMQLQKIKDLIEQHTSRVIVKDDMLKHMVGYSKISQMII</sequence>
<dbReference type="OMA" id="MHQHQSQ"/>
<dbReference type="AlphaFoldDB" id="A0A8S1MER7"/>
<dbReference type="Proteomes" id="UP000688137">
    <property type="component" value="Unassembled WGS sequence"/>
</dbReference>